<dbReference type="InterPro" id="IPR008930">
    <property type="entry name" value="Terpenoid_cyclase/PrenylTrfase"/>
</dbReference>
<dbReference type="RefSeq" id="WP_271316241.1">
    <property type="nucleotide sequence ID" value="NZ_JABXJJ020000002.1"/>
</dbReference>
<dbReference type="EMBL" id="JABXJJ020000002">
    <property type="protein sequence ID" value="MDI5968146.1"/>
    <property type="molecule type" value="Genomic_DNA"/>
</dbReference>
<organism evidence="3">
    <name type="scientific">Streptantibioticus silvisoli</name>
    <dbReference type="NCBI Taxonomy" id="2705255"/>
    <lineage>
        <taxon>Bacteria</taxon>
        <taxon>Bacillati</taxon>
        <taxon>Actinomycetota</taxon>
        <taxon>Actinomycetes</taxon>
        <taxon>Kitasatosporales</taxon>
        <taxon>Streptomycetaceae</taxon>
        <taxon>Streptantibioticus</taxon>
    </lineage>
</organism>
<feature type="chain" id="PRO_5041732127" evidence="2">
    <location>
        <begin position="35"/>
        <end position="424"/>
    </location>
</feature>
<dbReference type="InterPro" id="IPR006311">
    <property type="entry name" value="TAT_signal"/>
</dbReference>
<sequence>MPPSLPTRRAAVRPLGALAAAVLLTVIAAPAATAAGGATSTAPATKLPAGLFGTADPTYDGVFRQSTALLALSAAGVTPATAAVNWLTGQQCADGGFGAFRASTAKPCARGGEDTNSTAMAVQALSSFGGDPRTVTKAVGWLKSAQNKDGGWGYQAGAGSDPDSTAVVAGALQAAGVNPDSLVKAGQGPLQSLLKLQLGCGAKAAQRGAFAYQPDKNGKLAANDKATTDGILALHDEGYLVRKPAADSRPKAMSCPSAAAGRPGDANSAASAAAAYLAADLAGNGDHLVAARPGAAKPAADPGTTAYAVIALAGDGQLTDARAAYRWLESDGTAWAASSPAALGALVLAAHAVGANPHLFGSADLVSLLSRLGPANSSGTTKATVNVPDHRSSSSLTVWWIIGVCLLAGIGVGIAMSTRNKKRA</sequence>
<accession>A0AA90GYX8</accession>
<dbReference type="AlphaFoldDB" id="A0AA90GYX8"/>
<evidence type="ECO:0000256" key="1">
    <source>
        <dbReference type="SAM" id="Phobius"/>
    </source>
</evidence>
<name>A0AA90GYX8_9ACTN</name>
<dbReference type="SUPFAM" id="SSF48239">
    <property type="entry name" value="Terpenoid cyclases/Protein prenyltransferases"/>
    <property type="match status" value="1"/>
</dbReference>
<evidence type="ECO:0000256" key="2">
    <source>
        <dbReference type="SAM" id="SignalP"/>
    </source>
</evidence>
<keyword evidence="1" id="KW-0472">Membrane</keyword>
<feature type="signal peptide" evidence="2">
    <location>
        <begin position="1"/>
        <end position="34"/>
    </location>
</feature>
<comment type="caution">
    <text evidence="3">The sequence shown here is derived from an EMBL/GenBank/DDBJ whole genome shotgun (WGS) entry which is preliminary data.</text>
</comment>
<feature type="transmembrane region" description="Helical" evidence="1">
    <location>
        <begin position="398"/>
        <end position="418"/>
    </location>
</feature>
<proteinExistence type="predicted"/>
<gene>
    <name evidence="3" type="ORF">POF50_002090</name>
</gene>
<evidence type="ECO:0000313" key="3">
    <source>
        <dbReference type="EMBL" id="MDI5968146.1"/>
    </source>
</evidence>
<keyword evidence="1" id="KW-0812">Transmembrane</keyword>
<keyword evidence="1" id="KW-1133">Transmembrane helix</keyword>
<protein>
    <submittedName>
        <fullName evidence="3">Prenyltransferase/squalene oxidase repeat-containing protein</fullName>
    </submittedName>
</protein>
<reference evidence="3" key="1">
    <citation type="submission" date="2023-05" db="EMBL/GenBank/DDBJ databases">
        <title>Streptantibioticus silvisoli sp. nov., acidotolerant actinomycetes 1 from pine litter.</title>
        <authorList>
            <person name="Swiecimska M."/>
            <person name="Golinska P."/>
            <person name="Sangal V."/>
            <person name="Wachnowicz B."/>
            <person name="Goodfellow M."/>
        </authorList>
    </citation>
    <scope>NUCLEOTIDE SEQUENCE</scope>
    <source>
        <strain evidence="3">SL13</strain>
    </source>
</reference>
<keyword evidence="2" id="KW-0732">Signal</keyword>
<dbReference type="PROSITE" id="PS51318">
    <property type="entry name" value="TAT"/>
    <property type="match status" value="1"/>
</dbReference>
<dbReference type="Gene3D" id="1.50.10.20">
    <property type="match status" value="2"/>
</dbReference>